<keyword evidence="11" id="KW-0472">Membrane</keyword>
<dbReference type="GO" id="GO:0016020">
    <property type="term" value="C:membrane"/>
    <property type="evidence" value="ECO:0007669"/>
    <property type="project" value="InterPro"/>
</dbReference>
<evidence type="ECO:0000256" key="7">
    <source>
        <dbReference type="ARBA" id="ARBA00022824"/>
    </source>
</evidence>
<evidence type="ECO:0000256" key="10">
    <source>
        <dbReference type="ARBA" id="ARBA00023034"/>
    </source>
</evidence>
<evidence type="ECO:0000256" key="11">
    <source>
        <dbReference type="ARBA" id="ARBA00023136"/>
    </source>
</evidence>
<evidence type="ECO:0000256" key="9">
    <source>
        <dbReference type="ARBA" id="ARBA00022989"/>
    </source>
</evidence>
<keyword evidence="12" id="KW-1015">Disulfide bond</keyword>
<dbReference type="GeneID" id="66531801"/>
<evidence type="ECO:0000313" key="15">
    <source>
        <dbReference type="EMBL" id="QEA44299.1"/>
    </source>
</evidence>
<evidence type="ECO:0000256" key="12">
    <source>
        <dbReference type="ARBA" id="ARBA00023157"/>
    </source>
</evidence>
<dbReference type="GO" id="GO:0046872">
    <property type="term" value="F:metal ion binding"/>
    <property type="evidence" value="ECO:0007669"/>
    <property type="project" value="UniProtKB-KW"/>
</dbReference>
<evidence type="ECO:0000256" key="5">
    <source>
        <dbReference type="ARBA" id="ARBA00022692"/>
    </source>
</evidence>
<keyword evidence="16" id="KW-1185">Reference proteome</keyword>
<dbReference type="Proteomes" id="UP000321298">
    <property type="component" value="Chromosome"/>
</dbReference>
<accession>A0AAP9ED86</accession>
<evidence type="ECO:0000256" key="14">
    <source>
        <dbReference type="ARBA" id="ARBA00042865"/>
    </source>
</evidence>
<dbReference type="PANTHER" id="PTHR46025">
    <property type="entry name" value="XYLOSYLTRANSFERASE OXT"/>
    <property type="match status" value="1"/>
</dbReference>
<dbReference type="InterPro" id="IPR043538">
    <property type="entry name" value="XYLT"/>
</dbReference>
<dbReference type="Pfam" id="PF02485">
    <property type="entry name" value="Branch"/>
    <property type="match status" value="1"/>
</dbReference>
<evidence type="ECO:0000256" key="8">
    <source>
        <dbReference type="ARBA" id="ARBA00022968"/>
    </source>
</evidence>
<keyword evidence="3" id="KW-0328">Glycosyltransferase</keyword>
<reference evidence="15 16" key="1">
    <citation type="submission" date="2019-06" db="EMBL/GenBank/DDBJ databases">
        <title>Genome analyses of bacteria isolated from kimchi.</title>
        <authorList>
            <person name="Lee S."/>
            <person name="Ahn S."/>
            <person name="Roh S."/>
        </authorList>
    </citation>
    <scope>NUCLEOTIDE SEQUENCE [LARGE SCALE GENOMIC DNA]</scope>
    <source>
        <strain evidence="15 16">CBA3625</strain>
    </source>
</reference>
<evidence type="ECO:0000256" key="1">
    <source>
        <dbReference type="ARBA" id="ARBA00004323"/>
    </source>
</evidence>
<organism evidence="15 16">
    <name type="scientific">Leuconostoc lactis</name>
    <dbReference type="NCBI Taxonomy" id="1246"/>
    <lineage>
        <taxon>Bacteria</taxon>
        <taxon>Bacillati</taxon>
        <taxon>Bacillota</taxon>
        <taxon>Bacilli</taxon>
        <taxon>Lactobacillales</taxon>
        <taxon>Lactobacillaceae</taxon>
        <taxon>Leuconostoc</taxon>
    </lineage>
</organism>
<name>A0AAP9ED86_LEULA</name>
<keyword evidence="6" id="KW-0479">Metal-binding</keyword>
<dbReference type="InterPro" id="IPR003406">
    <property type="entry name" value="Glyco_trans_14"/>
</dbReference>
<evidence type="ECO:0000256" key="3">
    <source>
        <dbReference type="ARBA" id="ARBA00022676"/>
    </source>
</evidence>
<dbReference type="GO" id="GO:0050650">
    <property type="term" value="P:chondroitin sulfate proteoglycan biosynthetic process"/>
    <property type="evidence" value="ECO:0007669"/>
    <property type="project" value="TreeGrafter"/>
</dbReference>
<evidence type="ECO:0000256" key="4">
    <source>
        <dbReference type="ARBA" id="ARBA00022679"/>
    </source>
</evidence>
<gene>
    <name evidence="15" type="ORF">FGL83_06290</name>
</gene>
<dbReference type="AlphaFoldDB" id="A0AAP9ED86"/>
<evidence type="ECO:0000256" key="13">
    <source>
        <dbReference type="ARBA" id="ARBA00023180"/>
    </source>
</evidence>
<keyword evidence="7" id="KW-0256">Endoplasmic reticulum</keyword>
<keyword evidence="8" id="KW-0735">Signal-anchor</keyword>
<keyword evidence="9" id="KW-1133">Transmembrane helix</keyword>
<keyword evidence="13" id="KW-0325">Glycoprotein</keyword>
<dbReference type="GO" id="GO:0030158">
    <property type="term" value="F:protein xylosyltransferase activity"/>
    <property type="evidence" value="ECO:0007669"/>
    <property type="project" value="InterPro"/>
</dbReference>
<proteinExistence type="predicted"/>
<dbReference type="EMBL" id="CP042387">
    <property type="protein sequence ID" value="QEA44299.1"/>
    <property type="molecule type" value="Genomic_DNA"/>
</dbReference>
<dbReference type="PANTHER" id="PTHR46025:SF3">
    <property type="entry name" value="XYLOSYLTRANSFERASE OXT"/>
    <property type="match status" value="1"/>
</dbReference>
<evidence type="ECO:0000256" key="6">
    <source>
        <dbReference type="ARBA" id="ARBA00022723"/>
    </source>
</evidence>
<dbReference type="RefSeq" id="WP_147001161.1">
    <property type="nucleotide sequence ID" value="NZ_CP042387.1"/>
</dbReference>
<keyword evidence="5" id="KW-0812">Transmembrane</keyword>
<keyword evidence="4" id="KW-0808">Transferase</keyword>
<sequence length="314" mass="37443">MLKKHAYLIISHHNFEQLMFLLSTIDYNDNDIFIMIDRKSNISRSQLDSIKNSVIKSKIFFTKRINIYWGDYSQILAELELIQLAVNTGSYDYFHILSGDDLPLQSQDKIHKFFDEHPQKVFLSLADRRVNFQNIIDRVKYYHISPKLTGRSKSVSIMQLSFYFRALDHFFLLIQKLLKINLVEKYHLEVDYASNWMSIDFDTAKLILENKKWISKVFRHSITADELFVPILLKKHNLYNKIFNNSRIGDDKYAFQGSLNYVNWWDGSPYTWQDGDEVEIDWVIRKGHFFSRKFNLEKSPILKEFIVQKLNDEK</sequence>
<dbReference type="GO" id="GO:0015012">
    <property type="term" value="P:heparan sulfate proteoglycan biosynthetic process"/>
    <property type="evidence" value="ECO:0007669"/>
    <property type="project" value="TreeGrafter"/>
</dbReference>
<comment type="subcellular location">
    <subcellularLocation>
        <location evidence="2">Endoplasmic reticulum membrane</location>
        <topology evidence="2">Single-pass type II membrane protein</topology>
    </subcellularLocation>
    <subcellularLocation>
        <location evidence="1">Golgi apparatus membrane</location>
        <topology evidence="1">Single-pass type II membrane protein</topology>
    </subcellularLocation>
</comment>
<evidence type="ECO:0000256" key="2">
    <source>
        <dbReference type="ARBA" id="ARBA00004648"/>
    </source>
</evidence>
<keyword evidence="10" id="KW-0333">Golgi apparatus</keyword>
<evidence type="ECO:0000313" key="16">
    <source>
        <dbReference type="Proteomes" id="UP000321298"/>
    </source>
</evidence>
<protein>
    <recommendedName>
        <fullName evidence="14">Peptide O-xylosyltransferase</fullName>
    </recommendedName>
</protein>